<evidence type="ECO:0000313" key="1">
    <source>
        <dbReference type="EMBL" id="CAF4998959.1"/>
    </source>
</evidence>
<gene>
    <name evidence="1" type="ORF">UJA718_LOCUS50174</name>
</gene>
<proteinExistence type="predicted"/>
<sequence>EQQIAAHLHMTATVAFNNDTNWYENKNEWIKVRLIIILFLFKTKNVNYFIKYLSLELF</sequence>
<accession>A0A822A1G1</accession>
<name>A0A822A1G1_9BILA</name>
<reference evidence="1" key="1">
    <citation type="submission" date="2021-02" db="EMBL/GenBank/DDBJ databases">
        <authorList>
            <person name="Nowell W R."/>
        </authorList>
    </citation>
    <scope>NUCLEOTIDE SEQUENCE</scope>
</reference>
<dbReference type="AlphaFoldDB" id="A0A822A1G1"/>
<dbReference type="EMBL" id="CAJOBP010109766">
    <property type="protein sequence ID" value="CAF4998959.1"/>
    <property type="molecule type" value="Genomic_DNA"/>
</dbReference>
<comment type="caution">
    <text evidence="1">The sequence shown here is derived from an EMBL/GenBank/DDBJ whole genome shotgun (WGS) entry which is preliminary data.</text>
</comment>
<evidence type="ECO:0000313" key="2">
    <source>
        <dbReference type="Proteomes" id="UP000663873"/>
    </source>
</evidence>
<dbReference type="Proteomes" id="UP000663873">
    <property type="component" value="Unassembled WGS sequence"/>
</dbReference>
<keyword evidence="2" id="KW-1185">Reference proteome</keyword>
<protein>
    <submittedName>
        <fullName evidence="1">Uncharacterized protein</fullName>
    </submittedName>
</protein>
<organism evidence="1 2">
    <name type="scientific">Rotaria socialis</name>
    <dbReference type="NCBI Taxonomy" id="392032"/>
    <lineage>
        <taxon>Eukaryota</taxon>
        <taxon>Metazoa</taxon>
        <taxon>Spiralia</taxon>
        <taxon>Gnathifera</taxon>
        <taxon>Rotifera</taxon>
        <taxon>Eurotatoria</taxon>
        <taxon>Bdelloidea</taxon>
        <taxon>Philodinida</taxon>
        <taxon>Philodinidae</taxon>
        <taxon>Rotaria</taxon>
    </lineage>
</organism>
<feature type="non-terminal residue" evidence="1">
    <location>
        <position position="1"/>
    </location>
</feature>